<comment type="caution">
    <text evidence="1">The sequence shown here is derived from an EMBL/GenBank/DDBJ whole genome shotgun (WGS) entry which is preliminary data.</text>
</comment>
<organism evidence="1 2">
    <name type="scientific">Mycena rosella</name>
    <name type="common">Pink bonnet</name>
    <name type="synonym">Agaricus rosellus</name>
    <dbReference type="NCBI Taxonomy" id="1033263"/>
    <lineage>
        <taxon>Eukaryota</taxon>
        <taxon>Fungi</taxon>
        <taxon>Dikarya</taxon>
        <taxon>Basidiomycota</taxon>
        <taxon>Agaricomycotina</taxon>
        <taxon>Agaricomycetes</taxon>
        <taxon>Agaricomycetidae</taxon>
        <taxon>Agaricales</taxon>
        <taxon>Marasmiineae</taxon>
        <taxon>Mycenaceae</taxon>
        <taxon>Mycena</taxon>
    </lineage>
</organism>
<dbReference type="Proteomes" id="UP001221757">
    <property type="component" value="Unassembled WGS sequence"/>
</dbReference>
<protein>
    <submittedName>
        <fullName evidence="1">Uncharacterized protein</fullName>
    </submittedName>
</protein>
<reference evidence="1" key="1">
    <citation type="submission" date="2023-03" db="EMBL/GenBank/DDBJ databases">
        <title>Massive genome expansion in bonnet fungi (Mycena s.s.) driven by repeated elements and novel gene families across ecological guilds.</title>
        <authorList>
            <consortium name="Lawrence Berkeley National Laboratory"/>
            <person name="Harder C.B."/>
            <person name="Miyauchi S."/>
            <person name="Viragh M."/>
            <person name="Kuo A."/>
            <person name="Thoen E."/>
            <person name="Andreopoulos B."/>
            <person name="Lu D."/>
            <person name="Skrede I."/>
            <person name="Drula E."/>
            <person name="Henrissat B."/>
            <person name="Morin E."/>
            <person name="Kohler A."/>
            <person name="Barry K."/>
            <person name="LaButti K."/>
            <person name="Morin E."/>
            <person name="Salamov A."/>
            <person name="Lipzen A."/>
            <person name="Mereny Z."/>
            <person name="Hegedus B."/>
            <person name="Baldrian P."/>
            <person name="Stursova M."/>
            <person name="Weitz H."/>
            <person name="Taylor A."/>
            <person name="Grigoriev I.V."/>
            <person name="Nagy L.G."/>
            <person name="Martin F."/>
            <person name="Kauserud H."/>
        </authorList>
    </citation>
    <scope>NUCLEOTIDE SEQUENCE</scope>
    <source>
        <strain evidence="1">CBHHK067</strain>
    </source>
</reference>
<dbReference type="InterPro" id="IPR036188">
    <property type="entry name" value="FAD/NAD-bd_sf"/>
</dbReference>
<dbReference type="EMBL" id="JARKIE010000106">
    <property type="protein sequence ID" value="KAJ7683673.1"/>
    <property type="molecule type" value="Genomic_DNA"/>
</dbReference>
<evidence type="ECO:0000313" key="1">
    <source>
        <dbReference type="EMBL" id="KAJ7683673.1"/>
    </source>
</evidence>
<accession>A0AAD7D8B3</accession>
<name>A0AAD7D8B3_MYCRO</name>
<proteinExistence type="predicted"/>
<keyword evidence="2" id="KW-1185">Reference proteome</keyword>
<evidence type="ECO:0000313" key="2">
    <source>
        <dbReference type="Proteomes" id="UP001221757"/>
    </source>
</evidence>
<dbReference type="Gene3D" id="3.50.50.60">
    <property type="entry name" value="FAD/NAD(P)-binding domain"/>
    <property type="match status" value="1"/>
</dbReference>
<dbReference type="AlphaFoldDB" id="A0AAD7D8B3"/>
<gene>
    <name evidence="1" type="ORF">B0H17DRAFT_941531</name>
</gene>
<sequence length="51" mass="5814">MSTESCRYPRARGLGGSAVHNALVNNITDMERDFDNLANMFNDSIWSYKNM</sequence>